<protein>
    <recommendedName>
        <fullName evidence="2">Inner membrane protein YgaP-like transmembrane domain-containing protein</fullName>
    </recommendedName>
</protein>
<dbReference type="EMBL" id="ABVL01000032">
    <property type="protein sequence ID" value="EDY16481.1"/>
    <property type="molecule type" value="Genomic_DNA"/>
</dbReference>
<evidence type="ECO:0000259" key="2">
    <source>
        <dbReference type="Pfam" id="PF11127"/>
    </source>
</evidence>
<feature type="transmembrane region" description="Helical" evidence="1">
    <location>
        <begin position="31"/>
        <end position="63"/>
    </location>
</feature>
<comment type="caution">
    <text evidence="3">The sequence shown here is derived from an EMBL/GenBank/DDBJ whole genome shotgun (WGS) entry which is preliminary data.</text>
</comment>
<feature type="domain" description="Inner membrane protein YgaP-like transmembrane" evidence="2">
    <location>
        <begin position="23"/>
        <end position="83"/>
    </location>
</feature>
<dbReference type="Proteomes" id="UP000005824">
    <property type="component" value="Unassembled WGS sequence"/>
</dbReference>
<evidence type="ECO:0000256" key="1">
    <source>
        <dbReference type="SAM" id="Phobius"/>
    </source>
</evidence>
<gene>
    <name evidence="3" type="ORF">CfE428DRAFT_6012</name>
</gene>
<dbReference type="Pfam" id="PF11127">
    <property type="entry name" value="YgaP-like_TM"/>
    <property type="match status" value="1"/>
</dbReference>
<accession>B4DAS1</accession>
<dbReference type="InterPro" id="IPR021309">
    <property type="entry name" value="YgaP-like_TM"/>
</dbReference>
<dbReference type="AlphaFoldDB" id="B4DAS1"/>
<name>B4DAS1_9BACT</name>
<reference evidence="3 4" key="1">
    <citation type="journal article" date="2011" name="J. Bacteriol.">
        <title>Genome sequence of Chthoniobacter flavus Ellin428, an aerobic heterotrophic soil bacterium.</title>
        <authorList>
            <person name="Kant R."/>
            <person name="van Passel M.W."/>
            <person name="Palva A."/>
            <person name="Lucas S."/>
            <person name="Lapidus A."/>
            <person name="Glavina Del Rio T."/>
            <person name="Dalin E."/>
            <person name="Tice H."/>
            <person name="Bruce D."/>
            <person name="Goodwin L."/>
            <person name="Pitluck S."/>
            <person name="Larimer F.W."/>
            <person name="Land M.L."/>
            <person name="Hauser L."/>
            <person name="Sangwan P."/>
            <person name="de Vos W.M."/>
            <person name="Janssen P.H."/>
            <person name="Smidt H."/>
        </authorList>
    </citation>
    <scope>NUCLEOTIDE SEQUENCE [LARGE SCALE GENOMIC DNA]</scope>
    <source>
        <strain evidence="3 4">Ellin428</strain>
    </source>
</reference>
<sequence>MSLTYQPFADAPVVQELRKDLDMNISDNERIVSGLVGAILVGVALVGGRIGKLLLVAAGVALVQRGMRGQCEWYRQLGVDRRHVKG</sequence>
<proteinExistence type="predicted"/>
<keyword evidence="1" id="KW-0472">Membrane</keyword>
<evidence type="ECO:0000313" key="3">
    <source>
        <dbReference type="EMBL" id="EDY16481.1"/>
    </source>
</evidence>
<organism evidence="3 4">
    <name type="scientific">Chthoniobacter flavus Ellin428</name>
    <dbReference type="NCBI Taxonomy" id="497964"/>
    <lineage>
        <taxon>Bacteria</taxon>
        <taxon>Pseudomonadati</taxon>
        <taxon>Verrucomicrobiota</taxon>
        <taxon>Spartobacteria</taxon>
        <taxon>Chthoniobacterales</taxon>
        <taxon>Chthoniobacteraceae</taxon>
        <taxon>Chthoniobacter</taxon>
    </lineage>
</organism>
<keyword evidence="1" id="KW-1133">Transmembrane helix</keyword>
<dbReference type="InParanoid" id="B4DAS1"/>
<keyword evidence="1" id="KW-0812">Transmembrane</keyword>
<evidence type="ECO:0000313" key="4">
    <source>
        <dbReference type="Proteomes" id="UP000005824"/>
    </source>
</evidence>
<keyword evidence="4" id="KW-1185">Reference proteome</keyword>